<organism evidence="3">
    <name type="scientific">freshwater metagenome</name>
    <dbReference type="NCBI Taxonomy" id="449393"/>
    <lineage>
        <taxon>unclassified sequences</taxon>
        <taxon>metagenomes</taxon>
        <taxon>ecological metagenomes</taxon>
    </lineage>
</organism>
<dbReference type="InterPro" id="IPR021454">
    <property type="entry name" value="DUF3105"/>
</dbReference>
<keyword evidence="2" id="KW-0812">Transmembrane</keyword>
<gene>
    <name evidence="3" type="ORF">UFOPK2399_00243</name>
</gene>
<reference evidence="3" key="1">
    <citation type="submission" date="2020-05" db="EMBL/GenBank/DDBJ databases">
        <authorList>
            <person name="Chiriac C."/>
            <person name="Salcher M."/>
            <person name="Ghai R."/>
            <person name="Kavagutti S V."/>
        </authorList>
    </citation>
    <scope>NUCLEOTIDE SEQUENCE</scope>
</reference>
<keyword evidence="2" id="KW-0472">Membrane</keyword>
<dbReference type="EMBL" id="CAEZXP010000001">
    <property type="protein sequence ID" value="CAB4685300.1"/>
    <property type="molecule type" value="Genomic_DNA"/>
</dbReference>
<feature type="region of interest" description="Disordered" evidence="1">
    <location>
        <begin position="1"/>
        <end position="24"/>
    </location>
</feature>
<proteinExistence type="predicted"/>
<keyword evidence="2" id="KW-1133">Transmembrane helix</keyword>
<protein>
    <submittedName>
        <fullName evidence="3">Unannotated protein</fullName>
    </submittedName>
</protein>
<evidence type="ECO:0000256" key="1">
    <source>
        <dbReference type="SAM" id="MobiDB-lite"/>
    </source>
</evidence>
<evidence type="ECO:0000256" key="2">
    <source>
        <dbReference type="SAM" id="Phobius"/>
    </source>
</evidence>
<accession>A0A6J6NFB9</accession>
<name>A0A6J6NFB9_9ZZZZ</name>
<dbReference type="AlphaFoldDB" id="A0A6J6NFB9"/>
<dbReference type="Pfam" id="PF11303">
    <property type="entry name" value="DUF3105"/>
    <property type="match status" value="1"/>
</dbReference>
<sequence length="242" mass="26038">MAKKTRTPAPPTQGPKRRDSKAGSSSPLDAIPLWGFLAAAVGILAIVAVVIMSTLGGSKKVDAVALKQTMTAAGCTLRDVKPYPPKDRQNFHNDLPTLTSPTHWSTFPPAAGGHYAAWAVWGFYRTAVNPRQVVHNEEHGAVALWWGPQVSSSTVDQLEAFYNEKPTGMFGTPIAGLGSKVALTAWTGDPTRYYQKGYYGIGHVAVCPRYDEAAFTAFRDAYRDKGPEGTPASYNEPGMGPQ</sequence>
<feature type="transmembrane region" description="Helical" evidence="2">
    <location>
        <begin position="31"/>
        <end position="51"/>
    </location>
</feature>
<evidence type="ECO:0000313" key="3">
    <source>
        <dbReference type="EMBL" id="CAB4685300.1"/>
    </source>
</evidence>